<dbReference type="Proteomes" id="UP000297853">
    <property type="component" value="Unassembled WGS sequence"/>
</dbReference>
<protein>
    <recommendedName>
        <fullName evidence="4">LPXTG cell wall anchor domain-containing protein</fullName>
    </recommendedName>
</protein>
<organism evidence="2 3">
    <name type="scientific">Cryobacterium sinapicolor</name>
    <dbReference type="NCBI Taxonomy" id="1259236"/>
    <lineage>
        <taxon>Bacteria</taxon>
        <taxon>Bacillati</taxon>
        <taxon>Actinomycetota</taxon>
        <taxon>Actinomycetes</taxon>
        <taxon>Micrococcales</taxon>
        <taxon>Microbacteriaceae</taxon>
        <taxon>Cryobacterium</taxon>
    </lineage>
</organism>
<accession>A0ABY2JFC9</accession>
<name>A0ABY2JFC9_9MICO</name>
<evidence type="ECO:0000256" key="1">
    <source>
        <dbReference type="SAM" id="Phobius"/>
    </source>
</evidence>
<proteinExistence type="predicted"/>
<gene>
    <name evidence="2" type="ORF">E3T28_05355</name>
</gene>
<evidence type="ECO:0008006" key="4">
    <source>
        <dbReference type="Google" id="ProtNLM"/>
    </source>
</evidence>
<feature type="transmembrane region" description="Helical" evidence="1">
    <location>
        <begin position="115"/>
        <end position="136"/>
    </location>
</feature>
<keyword evidence="1" id="KW-0812">Transmembrane</keyword>
<keyword evidence="3" id="KW-1185">Reference proteome</keyword>
<keyword evidence="1" id="KW-1133">Transmembrane helix</keyword>
<evidence type="ECO:0000313" key="3">
    <source>
        <dbReference type="Proteomes" id="UP000297853"/>
    </source>
</evidence>
<dbReference type="EMBL" id="SOGQ01000025">
    <property type="protein sequence ID" value="TFD02511.1"/>
    <property type="molecule type" value="Genomic_DNA"/>
</dbReference>
<keyword evidence="1" id="KW-0472">Membrane</keyword>
<comment type="caution">
    <text evidence="2">The sequence shown here is derived from an EMBL/GenBank/DDBJ whole genome shotgun (WGS) entry which is preliminary data.</text>
</comment>
<dbReference type="RefSeq" id="WP_134428664.1">
    <property type="nucleotide sequence ID" value="NZ_SOGQ01000025.1"/>
</dbReference>
<reference evidence="2 3" key="1">
    <citation type="submission" date="2019-03" db="EMBL/GenBank/DDBJ databases">
        <title>Genomics of glacier-inhabiting Cryobacterium strains.</title>
        <authorList>
            <person name="Liu Q."/>
            <person name="Xin Y.-H."/>
        </authorList>
    </citation>
    <scope>NUCLEOTIDE SEQUENCE [LARGE SCALE GENOMIC DNA]</scope>
    <source>
        <strain evidence="2 3">TMT1-23-1</strain>
    </source>
</reference>
<evidence type="ECO:0000313" key="2">
    <source>
        <dbReference type="EMBL" id="TFD02511.1"/>
    </source>
</evidence>
<sequence length="154" mass="15387">MLTPAIVVLADGVATVPLEPVSLWLSTNAATLVGTVVLVGSCFPEPSGTEPGVAPAQATLTIPYRSDALALPQPLPVPTETAVPAPAPSGQTVPVLDDEPATAVVARPTLADTGFAAGGTLVLGVLLAGAGILLVATRRRSDVGLLSSRHAQQT</sequence>